<evidence type="ECO:0000256" key="1">
    <source>
        <dbReference type="HAMAP-Rule" id="MF_02088"/>
    </source>
</evidence>
<organism evidence="2 3">
    <name type="scientific">Dokdonia pacifica</name>
    <dbReference type="NCBI Taxonomy" id="1627892"/>
    <lineage>
        <taxon>Bacteria</taxon>
        <taxon>Pseudomonadati</taxon>
        <taxon>Bacteroidota</taxon>
        <taxon>Flavobacteriia</taxon>
        <taxon>Flavobacteriales</taxon>
        <taxon>Flavobacteriaceae</taxon>
        <taxon>Dokdonia</taxon>
    </lineage>
</organism>
<feature type="transmembrane region" description="Helical" evidence="1">
    <location>
        <begin position="195"/>
        <end position="221"/>
    </location>
</feature>
<feature type="transmembrane region" description="Helical" evidence="1">
    <location>
        <begin position="120"/>
        <end position="146"/>
    </location>
</feature>
<dbReference type="InterPro" id="IPR003744">
    <property type="entry name" value="YhhQ"/>
</dbReference>
<keyword evidence="1" id="KW-0812">Transmembrane</keyword>
<dbReference type="Pfam" id="PF02592">
    <property type="entry name" value="Vut_1"/>
    <property type="match status" value="1"/>
</dbReference>
<dbReference type="PANTHER" id="PTHR34300">
    <property type="entry name" value="QUEUOSINE PRECURSOR TRANSPORTER-RELATED"/>
    <property type="match status" value="1"/>
</dbReference>
<keyword evidence="1" id="KW-1133">Transmembrane helix</keyword>
<keyword evidence="1" id="KW-0472">Membrane</keyword>
<reference evidence="2 3" key="1">
    <citation type="submission" date="2017-06" db="EMBL/GenBank/DDBJ databases">
        <authorList>
            <person name="Kim H.J."/>
            <person name="Triplett B.A."/>
        </authorList>
    </citation>
    <scope>NUCLEOTIDE SEQUENCE [LARGE SCALE GENOMIC DNA]</scope>
    <source>
        <strain evidence="2 3">DSM 25597</strain>
    </source>
</reference>
<gene>
    <name evidence="2" type="ORF">SAMN06265376_101175</name>
</gene>
<keyword evidence="1" id="KW-0813">Transport</keyword>
<comment type="function">
    <text evidence="1">Involved in the import of queuosine (Q) precursors, required for Q precursor salvage.</text>
</comment>
<sequence>MNQSMPKRSLKDLQLAYRIYFTLGALFICALVVSNLIFQKFFSWNPFGWFNFEVSVGILPYPITFLITDLVSEIYGRKKANQMVTTGIFASIFSLLIVYVADAVPAIATSPVNDALFTKVFGATALAVLASMTAYLLAQYVDIYIYHFWKKLTKGKHLWLRNNFSTFISQFVDTLSVLLLLCSFGILPWDIFGKLLLSGVLFKVVIAALDTPLLYLGVYLFRKKFNLSEGEELQLDV</sequence>
<evidence type="ECO:0000313" key="3">
    <source>
        <dbReference type="Proteomes" id="UP000198379"/>
    </source>
</evidence>
<dbReference type="GO" id="GO:0022857">
    <property type="term" value="F:transmembrane transporter activity"/>
    <property type="evidence" value="ECO:0007669"/>
    <property type="project" value="UniProtKB-UniRule"/>
</dbReference>
<feature type="transmembrane region" description="Helical" evidence="1">
    <location>
        <begin position="167"/>
        <end position="189"/>
    </location>
</feature>
<comment type="similarity">
    <text evidence="1">Belongs to the vitamin uptake transporter (VUT/ECF) (TC 2.A.88) family. Q precursor transporter subfamily.</text>
</comment>
<dbReference type="GO" id="GO:0005886">
    <property type="term" value="C:plasma membrane"/>
    <property type="evidence" value="ECO:0007669"/>
    <property type="project" value="UniProtKB-SubCell"/>
</dbReference>
<dbReference type="NCBIfam" id="TIGR00697">
    <property type="entry name" value="queuosine precursor transporter"/>
    <property type="match status" value="1"/>
</dbReference>
<comment type="subcellular location">
    <subcellularLocation>
        <location evidence="1">Cell membrane</location>
        <topology evidence="1">Multi-pass membrane protein</topology>
    </subcellularLocation>
</comment>
<dbReference type="HAMAP" id="MF_02088">
    <property type="entry name" value="Q_prec_transport"/>
    <property type="match status" value="1"/>
</dbReference>
<feature type="transmembrane region" description="Helical" evidence="1">
    <location>
        <begin position="88"/>
        <end position="108"/>
    </location>
</feature>
<proteinExistence type="inferred from homology"/>
<keyword evidence="3" id="KW-1185">Reference proteome</keyword>
<name>A0A238VQA2_9FLAO</name>
<protein>
    <recommendedName>
        <fullName evidence="1">Probable queuosine precursor transporter</fullName>
        <shortName evidence="1">Q precursor transporter</shortName>
    </recommendedName>
</protein>
<accession>A0A238VQA2</accession>
<dbReference type="PANTHER" id="PTHR34300:SF2">
    <property type="entry name" value="QUEUOSINE PRECURSOR TRANSPORTER-RELATED"/>
    <property type="match status" value="1"/>
</dbReference>
<dbReference type="Proteomes" id="UP000198379">
    <property type="component" value="Unassembled WGS sequence"/>
</dbReference>
<keyword evidence="1" id="KW-1003">Cell membrane</keyword>
<dbReference type="AlphaFoldDB" id="A0A238VQA2"/>
<dbReference type="EMBL" id="FZNY01000001">
    <property type="protein sequence ID" value="SNR36361.1"/>
    <property type="molecule type" value="Genomic_DNA"/>
</dbReference>
<feature type="transmembrane region" description="Helical" evidence="1">
    <location>
        <begin position="58"/>
        <end position="76"/>
    </location>
</feature>
<feature type="transmembrane region" description="Helical" evidence="1">
    <location>
        <begin position="20"/>
        <end position="38"/>
    </location>
</feature>
<evidence type="ECO:0000313" key="2">
    <source>
        <dbReference type="EMBL" id="SNR36361.1"/>
    </source>
</evidence>